<organism evidence="3 4">
    <name type="scientific">Moorella mulderi DSM 14980</name>
    <dbReference type="NCBI Taxonomy" id="1122241"/>
    <lineage>
        <taxon>Bacteria</taxon>
        <taxon>Bacillati</taxon>
        <taxon>Bacillota</taxon>
        <taxon>Clostridia</taxon>
        <taxon>Neomoorellales</taxon>
        <taxon>Neomoorellaceae</taxon>
        <taxon>Neomoorella</taxon>
    </lineage>
</organism>
<dbReference type="Proteomes" id="UP000075670">
    <property type="component" value="Unassembled WGS sequence"/>
</dbReference>
<dbReference type="PATRIC" id="fig|1122241.3.peg.2315"/>
<evidence type="ECO:0000259" key="2">
    <source>
        <dbReference type="Pfam" id="PF13309"/>
    </source>
</evidence>
<dbReference type="RefSeq" id="WP_201786513.1">
    <property type="nucleotide sequence ID" value="NZ_LTBC01000009.1"/>
</dbReference>
<dbReference type="InterPro" id="IPR039445">
    <property type="entry name" value="DauR-like_HTH"/>
</dbReference>
<keyword evidence="4" id="KW-1185">Reference proteome</keyword>
<proteinExistence type="predicted"/>
<dbReference type="InterPro" id="IPR039446">
    <property type="entry name" value="DauR-like"/>
</dbReference>
<dbReference type="Pfam" id="PF13309">
    <property type="entry name" value="HTH_22"/>
    <property type="match status" value="1"/>
</dbReference>
<feature type="domain" description="Transcriptional regulator DauR-like HTH" evidence="2">
    <location>
        <begin position="152"/>
        <end position="212"/>
    </location>
</feature>
<dbReference type="PANTHER" id="PTHR35568:SF1">
    <property type="entry name" value="TRANSCRIPTIONAL REGULATOR DAUR"/>
    <property type="match status" value="1"/>
</dbReference>
<evidence type="ECO:0000259" key="1">
    <source>
        <dbReference type="Pfam" id="PF08348"/>
    </source>
</evidence>
<dbReference type="Pfam" id="PF08348">
    <property type="entry name" value="PAS_6"/>
    <property type="match status" value="1"/>
</dbReference>
<comment type="caution">
    <text evidence="3">The sequence shown here is derived from an EMBL/GenBank/DDBJ whole genome shotgun (WGS) entry which is preliminary data.</text>
</comment>
<dbReference type="EMBL" id="LTBC01000009">
    <property type="protein sequence ID" value="KYH31616.1"/>
    <property type="molecule type" value="Genomic_DNA"/>
</dbReference>
<name>A0A151AVD6_9FIRM</name>
<dbReference type="InterPro" id="IPR013559">
    <property type="entry name" value="YheO"/>
</dbReference>
<protein>
    <submittedName>
        <fullName evidence="3">YheO-like PAS domain protein</fullName>
    </submittedName>
</protein>
<gene>
    <name evidence="3" type="ORF">MOMUL_21720</name>
</gene>
<dbReference type="AlphaFoldDB" id="A0A151AVD6"/>
<accession>A0A151AVD6</accession>
<dbReference type="PANTHER" id="PTHR35568">
    <property type="entry name" value="TRANSCRIPTIONAL REGULATOR DAUR"/>
    <property type="match status" value="1"/>
</dbReference>
<sequence>MAASPIHPALEAMKPVAEGIAATFGKNCEVVLHDLSEPSSSLIFKAGSVTNREIGAPVTNLVLEALQRYGDATKDLIGYLNRTKDGKVLKSSTIFIRDNSGKIIGCLCINFDLTEFQLAKNILEDFCQLKDLADAGFERTQEQFAQDINEVVDNVVESVLQELGKPVPVMTKEEKVKAVEMLDDRGVFLVKGAVDVVAQALAVSKYTIYNYLEEARALKGYRRAVL</sequence>
<reference evidence="3 4" key="1">
    <citation type="submission" date="2016-02" db="EMBL/GenBank/DDBJ databases">
        <title>Genome sequence of Moorella mulderi DSM 14980.</title>
        <authorList>
            <person name="Poehlein A."/>
            <person name="Daniel R."/>
        </authorList>
    </citation>
    <scope>NUCLEOTIDE SEQUENCE [LARGE SCALE GENOMIC DNA]</scope>
    <source>
        <strain evidence="3 4">DSM 14980</strain>
    </source>
</reference>
<evidence type="ECO:0000313" key="4">
    <source>
        <dbReference type="Proteomes" id="UP000075670"/>
    </source>
</evidence>
<evidence type="ECO:0000313" key="3">
    <source>
        <dbReference type="EMBL" id="KYH31616.1"/>
    </source>
</evidence>
<feature type="domain" description="YheO-like" evidence="1">
    <location>
        <begin position="10"/>
        <end position="121"/>
    </location>
</feature>